<comment type="function">
    <text evidence="6">Catalyzes the dehydration of the S-form of NAD(P)HX at the expense of ADP, which is converted to AMP. Together with NAD(P)HX epimerase, which catalyzes the epimerization of the S- and R-forms, the enzyme allows the repair of both epimers of NAD(P)HX, a damaged form of NAD(P)H that is a result of enzymatic or heat-dependent hydration.</text>
</comment>
<dbReference type="HAMAP" id="MF_01965">
    <property type="entry name" value="NADHX_dehydratase"/>
    <property type="match status" value="1"/>
</dbReference>
<organism evidence="8 9">
    <name type="scientific">bacterium (Candidatus Gribaldobacteria) CG_4_10_14_0_2_um_filter_36_18</name>
    <dbReference type="NCBI Taxonomy" id="2014264"/>
    <lineage>
        <taxon>Bacteria</taxon>
        <taxon>Candidatus Gribaldobacteria</taxon>
    </lineage>
</organism>
<dbReference type="EC" id="4.2.1.136" evidence="6"/>
<sequence length="292" mass="30902">MLKVTKNILKRVYFPRLAGAHKYDFGLLLIIGGGEFYTGSPALAGMAAFRTGVDMVQILAPTRAANIIASFSPNLAAYPLEGKWLNKKNLPNLILMTEAAKQVAPDRAAIVIGGGLGRSEETKEAVLEYFRGLSPKGDSPRVVIDADGIHAVAKNPEILKGKNFLLTPHAFEFFVLTGKEVKNLSFEEKIKVVKEEAARLGCVILLKGEKDIISDGKEVAINETGSPYLTVGGTGDTLAGICGSLLAQGIEPFLAAQAAAFINGKAGGIAAKKFGPGLTATDLIEVIPEVLK</sequence>
<dbReference type="GO" id="GO:0110051">
    <property type="term" value="P:metabolite repair"/>
    <property type="evidence" value="ECO:0007669"/>
    <property type="project" value="TreeGrafter"/>
</dbReference>
<dbReference type="PANTHER" id="PTHR12592:SF0">
    <property type="entry name" value="ATP-DEPENDENT (S)-NAD(P)H-HYDRATE DEHYDRATASE"/>
    <property type="match status" value="1"/>
</dbReference>
<comment type="caution">
    <text evidence="6">Lacks conserved residue(s) required for the propagation of feature annotation.</text>
</comment>
<evidence type="ECO:0000256" key="1">
    <source>
        <dbReference type="ARBA" id="ARBA00022741"/>
    </source>
</evidence>
<dbReference type="Gene3D" id="3.40.1190.20">
    <property type="match status" value="1"/>
</dbReference>
<evidence type="ECO:0000256" key="4">
    <source>
        <dbReference type="ARBA" id="ARBA00023027"/>
    </source>
</evidence>
<dbReference type="AlphaFoldDB" id="A0A2M7VJV5"/>
<comment type="similarity">
    <text evidence="6">Belongs to the NnrD/CARKD family.</text>
</comment>
<feature type="domain" description="YjeF C-terminal" evidence="7">
    <location>
        <begin position="5"/>
        <end position="292"/>
    </location>
</feature>
<dbReference type="GO" id="GO:0005524">
    <property type="term" value="F:ATP binding"/>
    <property type="evidence" value="ECO:0007669"/>
    <property type="project" value="UniProtKB-KW"/>
</dbReference>
<protein>
    <recommendedName>
        <fullName evidence="6">ADP-dependent (S)-NAD(P)H-hydrate dehydratase</fullName>
        <ecNumber evidence="6">4.2.1.136</ecNumber>
    </recommendedName>
    <alternativeName>
        <fullName evidence="6">ADP-dependent NAD(P)HX dehydratase</fullName>
    </alternativeName>
</protein>
<keyword evidence="3 6" id="KW-0521">NADP</keyword>
<dbReference type="NCBIfam" id="TIGR00196">
    <property type="entry name" value="yjeF_cterm"/>
    <property type="match status" value="1"/>
</dbReference>
<feature type="binding site" evidence="6">
    <location>
        <position position="169"/>
    </location>
    <ligand>
        <name>(6S)-NADPHX</name>
        <dbReference type="ChEBI" id="CHEBI:64076"/>
    </ligand>
</feature>
<feature type="binding site" evidence="6">
    <location>
        <position position="115"/>
    </location>
    <ligand>
        <name>(6S)-NADPHX</name>
        <dbReference type="ChEBI" id="CHEBI:64076"/>
    </ligand>
</feature>
<comment type="catalytic activity">
    <reaction evidence="6">
        <text>(6S)-NADHX + ADP = AMP + phosphate + NADH + H(+)</text>
        <dbReference type="Rhea" id="RHEA:32223"/>
        <dbReference type="ChEBI" id="CHEBI:15378"/>
        <dbReference type="ChEBI" id="CHEBI:43474"/>
        <dbReference type="ChEBI" id="CHEBI:57945"/>
        <dbReference type="ChEBI" id="CHEBI:64074"/>
        <dbReference type="ChEBI" id="CHEBI:456215"/>
        <dbReference type="ChEBI" id="CHEBI:456216"/>
        <dbReference type="EC" id="4.2.1.136"/>
    </reaction>
</comment>
<comment type="catalytic activity">
    <reaction evidence="6">
        <text>(6S)-NADPHX + ADP = AMP + phosphate + NADPH + H(+)</text>
        <dbReference type="Rhea" id="RHEA:32235"/>
        <dbReference type="ChEBI" id="CHEBI:15378"/>
        <dbReference type="ChEBI" id="CHEBI:43474"/>
        <dbReference type="ChEBI" id="CHEBI:57783"/>
        <dbReference type="ChEBI" id="CHEBI:64076"/>
        <dbReference type="ChEBI" id="CHEBI:456215"/>
        <dbReference type="ChEBI" id="CHEBI:456216"/>
        <dbReference type="EC" id="4.2.1.136"/>
    </reaction>
</comment>
<proteinExistence type="inferred from homology"/>
<comment type="caution">
    <text evidence="8">The sequence shown here is derived from an EMBL/GenBank/DDBJ whole genome shotgun (WGS) entry which is preliminary data.</text>
</comment>
<comment type="subunit">
    <text evidence="6">Homotetramer.</text>
</comment>
<keyword evidence="4 6" id="KW-0520">NAD</keyword>
<dbReference type="PANTHER" id="PTHR12592">
    <property type="entry name" value="ATP-DEPENDENT (S)-NAD(P)H-HYDRATE DEHYDRATASE FAMILY MEMBER"/>
    <property type="match status" value="1"/>
</dbReference>
<evidence type="ECO:0000256" key="5">
    <source>
        <dbReference type="ARBA" id="ARBA00023239"/>
    </source>
</evidence>
<dbReference type="Pfam" id="PF01256">
    <property type="entry name" value="Carb_kinase"/>
    <property type="match status" value="1"/>
</dbReference>
<dbReference type="Proteomes" id="UP000231469">
    <property type="component" value="Unassembled WGS sequence"/>
</dbReference>
<feature type="binding site" evidence="6">
    <location>
        <position position="235"/>
    </location>
    <ligand>
        <name>AMP</name>
        <dbReference type="ChEBI" id="CHEBI:456215"/>
    </ligand>
</feature>
<gene>
    <name evidence="6" type="primary">nnrD</name>
    <name evidence="8" type="ORF">COX73_02465</name>
</gene>
<dbReference type="InterPro" id="IPR000631">
    <property type="entry name" value="CARKD"/>
</dbReference>
<dbReference type="GO" id="GO:0052855">
    <property type="term" value="F:ADP-dependent NAD(P)H-hydrate dehydratase activity"/>
    <property type="evidence" value="ECO:0007669"/>
    <property type="project" value="UniProtKB-UniRule"/>
</dbReference>
<reference evidence="9" key="1">
    <citation type="submission" date="2017-09" db="EMBL/GenBank/DDBJ databases">
        <title>Depth-based differentiation of microbial function through sediment-hosted aquifers and enrichment of novel symbionts in the deep terrestrial subsurface.</title>
        <authorList>
            <person name="Probst A.J."/>
            <person name="Ladd B."/>
            <person name="Jarett J.K."/>
            <person name="Geller-Mcgrath D.E."/>
            <person name="Sieber C.M.K."/>
            <person name="Emerson J.B."/>
            <person name="Anantharaman K."/>
            <person name="Thomas B.C."/>
            <person name="Malmstrom R."/>
            <person name="Stieglmeier M."/>
            <person name="Klingl A."/>
            <person name="Woyke T."/>
            <person name="Ryan C.M."/>
            <person name="Banfield J.F."/>
        </authorList>
    </citation>
    <scope>NUCLEOTIDE SEQUENCE [LARGE SCALE GENOMIC DNA]</scope>
</reference>
<evidence type="ECO:0000256" key="3">
    <source>
        <dbReference type="ARBA" id="ARBA00022857"/>
    </source>
</evidence>
<keyword evidence="2 6" id="KW-0067">ATP-binding</keyword>
<accession>A0A2M7VJV5</accession>
<dbReference type="InterPro" id="IPR029056">
    <property type="entry name" value="Ribokinase-like"/>
</dbReference>
<dbReference type="SUPFAM" id="SSF53613">
    <property type="entry name" value="Ribokinase-like"/>
    <property type="match status" value="1"/>
</dbReference>
<dbReference type="EMBL" id="PFPS01000104">
    <property type="protein sequence ID" value="PJA02118.1"/>
    <property type="molecule type" value="Genomic_DNA"/>
</dbReference>
<evidence type="ECO:0000313" key="9">
    <source>
        <dbReference type="Proteomes" id="UP000231469"/>
    </source>
</evidence>
<keyword evidence="5 6" id="KW-0456">Lyase</keyword>
<dbReference type="GO" id="GO:0046496">
    <property type="term" value="P:nicotinamide nucleotide metabolic process"/>
    <property type="evidence" value="ECO:0007669"/>
    <property type="project" value="UniProtKB-UniRule"/>
</dbReference>
<name>A0A2M7VJV5_9BACT</name>
<evidence type="ECO:0000313" key="8">
    <source>
        <dbReference type="EMBL" id="PJA02118.1"/>
    </source>
</evidence>
<evidence type="ECO:0000259" key="7">
    <source>
        <dbReference type="PROSITE" id="PS51383"/>
    </source>
</evidence>
<evidence type="ECO:0000256" key="6">
    <source>
        <dbReference type="HAMAP-Rule" id="MF_01965"/>
    </source>
</evidence>
<keyword evidence="1 6" id="KW-0547">Nucleotide-binding</keyword>
<comment type="cofactor">
    <cofactor evidence="6">
        <name>Mg(2+)</name>
        <dbReference type="ChEBI" id="CHEBI:18420"/>
    </cofactor>
</comment>
<evidence type="ECO:0000256" key="2">
    <source>
        <dbReference type="ARBA" id="ARBA00022840"/>
    </source>
</evidence>
<dbReference type="CDD" id="cd01171">
    <property type="entry name" value="YXKO-related"/>
    <property type="match status" value="1"/>
</dbReference>
<feature type="binding site" evidence="6">
    <location>
        <position position="236"/>
    </location>
    <ligand>
        <name>(6S)-NADPHX</name>
        <dbReference type="ChEBI" id="CHEBI:64076"/>
    </ligand>
</feature>
<dbReference type="PROSITE" id="PS51383">
    <property type="entry name" value="YJEF_C_3"/>
    <property type="match status" value="1"/>
</dbReference>